<comment type="caution">
    <text evidence="1">The sequence shown here is derived from an EMBL/GenBank/DDBJ whole genome shotgun (WGS) entry which is preliminary data.</text>
</comment>
<evidence type="ECO:0000313" key="1">
    <source>
        <dbReference type="EMBL" id="TLQ44618.1"/>
    </source>
</evidence>
<keyword evidence="2" id="KW-1185">Reference proteome</keyword>
<dbReference type="Proteomes" id="UP000305921">
    <property type="component" value="Unassembled WGS sequence"/>
</dbReference>
<proteinExistence type="predicted"/>
<dbReference type="RefSeq" id="WP_138053973.1">
    <property type="nucleotide sequence ID" value="NZ_VAWE01000001.1"/>
</dbReference>
<dbReference type="EMBL" id="VAWE01000001">
    <property type="protein sequence ID" value="TLQ44618.1"/>
    <property type="molecule type" value="Genomic_DNA"/>
</dbReference>
<sequence>MNDPMDYPGIKSWVEEWGGGVDYLDYVKGHGDLGVMVAFSRIFWPRFVEVEGCVLWDRAYEESNFKSWRESLSGNIRKIEATLNQLRVWQIVDSDDVEEDWRAQEFFAACVAKTWSAALSAEFPHRSFDVRVIGSEDGPIVTFSSRAT</sequence>
<evidence type="ECO:0000313" key="2">
    <source>
        <dbReference type="Proteomes" id="UP000305921"/>
    </source>
</evidence>
<dbReference type="AlphaFoldDB" id="A0A5R9E3U2"/>
<reference evidence="1 2" key="1">
    <citation type="submission" date="2019-05" db="EMBL/GenBank/DDBJ databases">
        <title>Streptomyces marianii sp. nov., a novel marine actinomycete from southern coast of India.</title>
        <authorList>
            <person name="Iniyan A.M."/>
            <person name="Wink J."/>
            <person name="Ramprasad E."/>
            <person name="Ramana C.V."/>
            <person name="Bunk B."/>
            <person name="Sproer C."/>
            <person name="Joseph F.-J.R.S."/>
            <person name="Vincent S.G.P."/>
        </authorList>
    </citation>
    <scope>NUCLEOTIDE SEQUENCE [LARGE SCALE GENOMIC DNA]</scope>
    <source>
        <strain evidence="1 2">ICN19</strain>
    </source>
</reference>
<name>A0A5R9E3U2_9ACTN</name>
<organism evidence="1 2">
    <name type="scientific">Streptomyces marianii</name>
    <dbReference type="NCBI Taxonomy" id="1817406"/>
    <lineage>
        <taxon>Bacteria</taxon>
        <taxon>Bacillati</taxon>
        <taxon>Actinomycetota</taxon>
        <taxon>Actinomycetes</taxon>
        <taxon>Kitasatosporales</taxon>
        <taxon>Streptomycetaceae</taxon>
        <taxon>Streptomyces</taxon>
    </lineage>
</organism>
<gene>
    <name evidence="1" type="ORF">FEF34_17250</name>
</gene>
<dbReference type="OrthoDB" id="3575180at2"/>
<accession>A0A5R9E3U2</accession>
<protein>
    <submittedName>
        <fullName evidence="1">Uncharacterized protein</fullName>
    </submittedName>
</protein>